<evidence type="ECO:0000313" key="2">
    <source>
        <dbReference type="Proteomes" id="UP000685013"/>
    </source>
</evidence>
<sequence length="106" mass="12277">MWKWNYIGYFFESPDRHFTLNPNTRIGCHNILEALIMLYRTHKRLHIICQDHATVCRQMGELNKERALSDDSLSGGEMKVYVCAMAFALLAVTAFELDACKYVICN</sequence>
<keyword evidence="2" id="KW-1185">Reference proteome</keyword>
<name>A0AAV6P4C6_9ROSI</name>
<proteinExistence type="predicted"/>
<comment type="caution">
    <text evidence="1">The sequence shown here is derived from an EMBL/GenBank/DDBJ whole genome shotgun (WGS) entry which is preliminary data.</text>
</comment>
<dbReference type="Proteomes" id="UP000685013">
    <property type="component" value="Chromosome 2"/>
</dbReference>
<gene>
    <name evidence="1" type="ORF">SDJN03_03075</name>
</gene>
<reference evidence="1 2" key="1">
    <citation type="journal article" date="2021" name="Hortic Res">
        <title>The domestication of Cucurbita argyrosperma as revealed by the genome of its wild relative.</title>
        <authorList>
            <person name="Barrera-Redondo J."/>
            <person name="Sanchez-de la Vega G."/>
            <person name="Aguirre-Liguori J.A."/>
            <person name="Castellanos-Morales G."/>
            <person name="Gutierrez-Guerrero Y.T."/>
            <person name="Aguirre-Dugua X."/>
            <person name="Aguirre-Planter E."/>
            <person name="Tenaillon M.I."/>
            <person name="Lira-Saade R."/>
            <person name="Eguiarte L.E."/>
        </authorList>
    </citation>
    <scope>NUCLEOTIDE SEQUENCE [LARGE SCALE GENOMIC DNA]</scope>
    <source>
        <strain evidence="1">JBR-2021</strain>
    </source>
</reference>
<evidence type="ECO:0000313" key="1">
    <source>
        <dbReference type="EMBL" id="KAG6605758.1"/>
    </source>
</evidence>
<organism evidence="1 2">
    <name type="scientific">Cucurbita argyrosperma subsp. sororia</name>
    <dbReference type="NCBI Taxonomy" id="37648"/>
    <lineage>
        <taxon>Eukaryota</taxon>
        <taxon>Viridiplantae</taxon>
        <taxon>Streptophyta</taxon>
        <taxon>Embryophyta</taxon>
        <taxon>Tracheophyta</taxon>
        <taxon>Spermatophyta</taxon>
        <taxon>Magnoliopsida</taxon>
        <taxon>eudicotyledons</taxon>
        <taxon>Gunneridae</taxon>
        <taxon>Pentapetalae</taxon>
        <taxon>rosids</taxon>
        <taxon>fabids</taxon>
        <taxon>Cucurbitales</taxon>
        <taxon>Cucurbitaceae</taxon>
        <taxon>Cucurbiteae</taxon>
        <taxon>Cucurbita</taxon>
    </lineage>
</organism>
<protein>
    <submittedName>
        <fullName evidence="1">Uncharacterized protein</fullName>
    </submittedName>
</protein>
<dbReference type="AlphaFoldDB" id="A0AAV6P4C6"/>
<accession>A0AAV6P4C6</accession>
<feature type="non-terminal residue" evidence="1">
    <location>
        <position position="1"/>
    </location>
</feature>
<dbReference type="EMBL" id="JAGKQH010000002">
    <property type="protein sequence ID" value="KAG6605758.1"/>
    <property type="molecule type" value="Genomic_DNA"/>
</dbReference>